<evidence type="ECO:0000256" key="1">
    <source>
        <dbReference type="SAM" id="MobiDB-lite"/>
    </source>
</evidence>
<protein>
    <submittedName>
        <fullName evidence="2">Uncharacterized protein</fullName>
    </submittedName>
</protein>
<comment type="caution">
    <text evidence="2">The sequence shown here is derived from an EMBL/GenBank/DDBJ whole genome shotgun (WGS) entry which is preliminary data.</text>
</comment>
<keyword evidence="3" id="KW-1185">Reference proteome</keyword>
<sequence length="180" mass="19734">MTDTAMIDSPGAKPARRRKGATVTATALAEHLGVSRQYVARLADEGTIARQGDGLFDQDACRLRYLDWLRSPDRRSAKSEAEQSFVAAKTRLLEIRTMEKLGQLMPREGVEAALDDVVGIFLTGLSSMPARIGRGDLLLRRRVEKEVYEVRQSVSAACAAKLAAKQAEWQAAEETVTDAD</sequence>
<dbReference type="AlphaFoldDB" id="A0A0R3LU87"/>
<reference evidence="2 3" key="1">
    <citation type="submission" date="2014-03" db="EMBL/GenBank/DDBJ databases">
        <title>Bradyrhizobium valentinum sp. nov., isolated from effective nodules of Lupinus mariae-josephae, a lupine endemic of basic-lime soils in Eastern Spain.</title>
        <authorList>
            <person name="Duran D."/>
            <person name="Rey L."/>
            <person name="Navarro A."/>
            <person name="Busquets A."/>
            <person name="Imperial J."/>
            <person name="Ruiz-Argueso T."/>
        </authorList>
    </citation>
    <scope>NUCLEOTIDE SEQUENCE [LARGE SCALE GENOMIC DNA]</scope>
    <source>
        <strain evidence="2 3">LmjM3</strain>
    </source>
</reference>
<gene>
    <name evidence="2" type="ORF">CP49_18050</name>
</gene>
<evidence type="ECO:0000313" key="2">
    <source>
        <dbReference type="EMBL" id="KRR11538.1"/>
    </source>
</evidence>
<evidence type="ECO:0000313" key="3">
    <source>
        <dbReference type="Proteomes" id="UP000051913"/>
    </source>
</evidence>
<dbReference type="EMBL" id="LLXX01000038">
    <property type="protein sequence ID" value="KRR11538.1"/>
    <property type="molecule type" value="Genomic_DNA"/>
</dbReference>
<accession>A0A0R3LU87</accession>
<feature type="region of interest" description="Disordered" evidence="1">
    <location>
        <begin position="1"/>
        <end position="20"/>
    </location>
</feature>
<organism evidence="2 3">
    <name type="scientific">Bradyrhizobium valentinum</name>
    <dbReference type="NCBI Taxonomy" id="1518501"/>
    <lineage>
        <taxon>Bacteria</taxon>
        <taxon>Pseudomonadati</taxon>
        <taxon>Pseudomonadota</taxon>
        <taxon>Alphaproteobacteria</taxon>
        <taxon>Hyphomicrobiales</taxon>
        <taxon>Nitrobacteraceae</taxon>
        <taxon>Bradyrhizobium</taxon>
    </lineage>
</organism>
<dbReference type="Proteomes" id="UP000051913">
    <property type="component" value="Unassembled WGS sequence"/>
</dbReference>
<name>A0A0R3LU87_9BRAD</name>
<proteinExistence type="predicted"/>
<dbReference type="RefSeq" id="WP_057849569.1">
    <property type="nucleotide sequence ID" value="NZ_LLXX01000038.1"/>
</dbReference>